<accession>A0ABS3Z2D8</accession>
<organism evidence="1 2">
    <name type="scientific">Niastella soli</name>
    <dbReference type="NCBI Taxonomy" id="2821487"/>
    <lineage>
        <taxon>Bacteria</taxon>
        <taxon>Pseudomonadati</taxon>
        <taxon>Bacteroidota</taxon>
        <taxon>Chitinophagia</taxon>
        <taxon>Chitinophagales</taxon>
        <taxon>Chitinophagaceae</taxon>
        <taxon>Niastella</taxon>
    </lineage>
</organism>
<evidence type="ECO:0000313" key="1">
    <source>
        <dbReference type="EMBL" id="MBO9204193.1"/>
    </source>
</evidence>
<name>A0ABS3Z2D8_9BACT</name>
<proteinExistence type="predicted"/>
<dbReference type="Proteomes" id="UP000677244">
    <property type="component" value="Unassembled WGS sequence"/>
</dbReference>
<reference evidence="1 2" key="1">
    <citation type="submission" date="2021-03" db="EMBL/GenBank/DDBJ databases">
        <title>Assistant Professor.</title>
        <authorList>
            <person name="Huq M.A."/>
        </authorList>
    </citation>
    <scope>NUCLEOTIDE SEQUENCE [LARGE SCALE GENOMIC DNA]</scope>
    <source>
        <strain evidence="1 2">MAH-29</strain>
    </source>
</reference>
<keyword evidence="2" id="KW-1185">Reference proteome</keyword>
<dbReference type="RefSeq" id="WP_209142518.1">
    <property type="nucleotide sequence ID" value="NZ_JAGHKO010000011.1"/>
</dbReference>
<sequence length="219" mass="24460">MKIIFIGSILFLVFYKSSMSQPVSWFISAGTGLTKLSPVFPTGRQLLNKGCVNIGTVGINIPLSQSCRPIVKAALGVSSAYFFHSEVPFYTSSYLESYSVKMNCVTLELSFIYNLINRKVKISGGVGANLQTSWNKKTEYRVNNANSSYNYSSADYLIIAPQWLSICSTVGIYYNRFQLDATSDLRSVITEGNCPQFYGSLYCLRVGFNISKNKRAQYH</sequence>
<gene>
    <name evidence="1" type="ORF">J7I42_28155</name>
</gene>
<dbReference type="EMBL" id="JAGHKO010000011">
    <property type="protein sequence ID" value="MBO9204193.1"/>
    <property type="molecule type" value="Genomic_DNA"/>
</dbReference>
<protein>
    <recommendedName>
        <fullName evidence="3">Outer membrane protein beta-barrel domain-containing protein</fullName>
    </recommendedName>
</protein>
<evidence type="ECO:0008006" key="3">
    <source>
        <dbReference type="Google" id="ProtNLM"/>
    </source>
</evidence>
<evidence type="ECO:0000313" key="2">
    <source>
        <dbReference type="Proteomes" id="UP000677244"/>
    </source>
</evidence>
<comment type="caution">
    <text evidence="1">The sequence shown here is derived from an EMBL/GenBank/DDBJ whole genome shotgun (WGS) entry which is preliminary data.</text>
</comment>